<comment type="caution">
    <text evidence="1">The sequence shown here is derived from an EMBL/GenBank/DDBJ whole genome shotgun (WGS) entry which is preliminary data.</text>
</comment>
<protein>
    <submittedName>
        <fullName evidence="1">Uncharacterized protein</fullName>
    </submittedName>
</protein>
<gene>
    <name evidence="1" type="ORF">SASPL_140435</name>
</gene>
<evidence type="ECO:0000313" key="1">
    <source>
        <dbReference type="EMBL" id="KAG6398963.1"/>
    </source>
</evidence>
<evidence type="ECO:0000313" key="2">
    <source>
        <dbReference type="Proteomes" id="UP000298416"/>
    </source>
</evidence>
<dbReference type="AlphaFoldDB" id="A0A8X8WPR5"/>
<dbReference type="EMBL" id="PNBA02000015">
    <property type="protein sequence ID" value="KAG6398963.1"/>
    <property type="molecule type" value="Genomic_DNA"/>
</dbReference>
<keyword evidence="2" id="KW-1185">Reference proteome</keyword>
<name>A0A8X8WPR5_SALSN</name>
<proteinExistence type="predicted"/>
<reference evidence="1" key="2">
    <citation type="submission" date="2020-08" db="EMBL/GenBank/DDBJ databases">
        <title>Plant Genome Project.</title>
        <authorList>
            <person name="Zhang R.-G."/>
        </authorList>
    </citation>
    <scope>NUCLEOTIDE SEQUENCE</scope>
    <source>
        <strain evidence="1">Huo1</strain>
        <tissue evidence="1">Leaf</tissue>
    </source>
</reference>
<organism evidence="1">
    <name type="scientific">Salvia splendens</name>
    <name type="common">Scarlet sage</name>
    <dbReference type="NCBI Taxonomy" id="180675"/>
    <lineage>
        <taxon>Eukaryota</taxon>
        <taxon>Viridiplantae</taxon>
        <taxon>Streptophyta</taxon>
        <taxon>Embryophyta</taxon>
        <taxon>Tracheophyta</taxon>
        <taxon>Spermatophyta</taxon>
        <taxon>Magnoliopsida</taxon>
        <taxon>eudicotyledons</taxon>
        <taxon>Gunneridae</taxon>
        <taxon>Pentapetalae</taxon>
        <taxon>asterids</taxon>
        <taxon>lamiids</taxon>
        <taxon>Lamiales</taxon>
        <taxon>Lamiaceae</taxon>
        <taxon>Nepetoideae</taxon>
        <taxon>Mentheae</taxon>
        <taxon>Salviinae</taxon>
        <taxon>Salvia</taxon>
        <taxon>Salvia subgen. Calosphace</taxon>
        <taxon>core Calosphace</taxon>
    </lineage>
</organism>
<accession>A0A8X8WPR5</accession>
<sequence>MVPFLQSQKCYTTLDMHPNEAGITELPSLVPNCRAWWRTAELGAELPCLVANCRARCRTAVLGGELPNSVPNCRAWWLLVWLVDKRLTLLGCCLVCSAQRAIGNWAETMLPKLVVSFVKR</sequence>
<reference evidence="1" key="1">
    <citation type="submission" date="2018-01" db="EMBL/GenBank/DDBJ databases">
        <authorList>
            <person name="Mao J.F."/>
        </authorList>
    </citation>
    <scope>NUCLEOTIDE SEQUENCE</scope>
    <source>
        <strain evidence="1">Huo1</strain>
        <tissue evidence="1">Leaf</tissue>
    </source>
</reference>
<dbReference type="Proteomes" id="UP000298416">
    <property type="component" value="Unassembled WGS sequence"/>
</dbReference>